<comment type="similarity">
    <text evidence="1">Belongs to the ABC transporter superfamily.</text>
</comment>
<evidence type="ECO:0000256" key="1">
    <source>
        <dbReference type="ARBA" id="ARBA00005417"/>
    </source>
</evidence>
<proteinExistence type="inferred from homology"/>
<dbReference type="InterPro" id="IPR013563">
    <property type="entry name" value="Oligopep_ABC_C"/>
</dbReference>
<protein>
    <submittedName>
        <fullName evidence="6">ABC transporter ATP-binding protein</fullName>
    </submittedName>
</protein>
<sequence length="332" mass="35075">MTALEVTDLRVQYGRGARAVRAVDGVSLAVPSGGTLGLVGESGSGKSTVARALVGLTHGSFQRLVVADAEFSSWSRPAEARVRRHVQFITQDPSSAFNPRSTIGASIAEVLASPVRESASGTARTPAELLELVALDTGVARRYPHELSGGQLQRASIARALAARPSVLIADEITSALDVGVQAGILRLLGDLQKELALSIVFISHNLAVTRHISDQVAVMYLGRIVEAGDSEEVLVQSRHPYTRALVDSVPRLKVGAPLRLPIQSEPPDPRHPPAGCRFHPRCPVGPQTNPERTDCIEHDPGTIATSASDAACHYASQATRTIAAQDTPVPG</sequence>
<evidence type="ECO:0000313" key="6">
    <source>
        <dbReference type="EMBL" id="MEV0970992.1"/>
    </source>
</evidence>
<dbReference type="NCBIfam" id="TIGR01727">
    <property type="entry name" value="oligo_HPY"/>
    <property type="match status" value="1"/>
</dbReference>
<keyword evidence="2" id="KW-0813">Transport</keyword>
<dbReference type="InterPro" id="IPR017871">
    <property type="entry name" value="ABC_transporter-like_CS"/>
</dbReference>
<dbReference type="EMBL" id="JBFALK010000011">
    <property type="protein sequence ID" value="MEV0970992.1"/>
    <property type="molecule type" value="Genomic_DNA"/>
</dbReference>
<keyword evidence="7" id="KW-1185">Reference proteome</keyword>
<dbReference type="PANTHER" id="PTHR43776:SF7">
    <property type="entry name" value="D,D-DIPEPTIDE TRANSPORT ATP-BINDING PROTEIN DDPF-RELATED"/>
    <property type="match status" value="1"/>
</dbReference>
<dbReference type="InterPro" id="IPR003439">
    <property type="entry name" value="ABC_transporter-like_ATP-bd"/>
</dbReference>
<dbReference type="PANTHER" id="PTHR43776">
    <property type="entry name" value="TRANSPORT ATP-BINDING PROTEIN"/>
    <property type="match status" value="1"/>
</dbReference>
<dbReference type="Pfam" id="PF00005">
    <property type="entry name" value="ABC_tran"/>
    <property type="match status" value="1"/>
</dbReference>
<keyword evidence="4 6" id="KW-0067">ATP-binding</keyword>
<dbReference type="GO" id="GO:0005524">
    <property type="term" value="F:ATP binding"/>
    <property type="evidence" value="ECO:0007669"/>
    <property type="project" value="UniProtKB-KW"/>
</dbReference>
<dbReference type="PROSITE" id="PS00211">
    <property type="entry name" value="ABC_TRANSPORTER_1"/>
    <property type="match status" value="1"/>
</dbReference>
<dbReference type="Gene3D" id="3.40.50.300">
    <property type="entry name" value="P-loop containing nucleotide triphosphate hydrolases"/>
    <property type="match status" value="1"/>
</dbReference>
<dbReference type="Pfam" id="PF08352">
    <property type="entry name" value="oligo_HPY"/>
    <property type="match status" value="1"/>
</dbReference>
<dbReference type="InterPro" id="IPR027417">
    <property type="entry name" value="P-loop_NTPase"/>
</dbReference>
<keyword evidence="3" id="KW-0547">Nucleotide-binding</keyword>
<evidence type="ECO:0000256" key="3">
    <source>
        <dbReference type="ARBA" id="ARBA00022741"/>
    </source>
</evidence>
<evidence type="ECO:0000256" key="4">
    <source>
        <dbReference type="ARBA" id="ARBA00022840"/>
    </source>
</evidence>
<name>A0ABV3GI85_MICGL</name>
<dbReference type="SMART" id="SM00382">
    <property type="entry name" value="AAA"/>
    <property type="match status" value="1"/>
</dbReference>
<accession>A0ABV3GI85</accession>
<reference evidence="6 7" key="1">
    <citation type="submission" date="2024-06" db="EMBL/GenBank/DDBJ databases">
        <title>The Natural Products Discovery Center: Release of the First 8490 Sequenced Strains for Exploring Actinobacteria Biosynthetic Diversity.</title>
        <authorList>
            <person name="Kalkreuter E."/>
            <person name="Kautsar S.A."/>
            <person name="Yang D."/>
            <person name="Bader C.D."/>
            <person name="Teijaro C.N."/>
            <person name="Fluegel L."/>
            <person name="Davis C.M."/>
            <person name="Simpson J.R."/>
            <person name="Lauterbach L."/>
            <person name="Steele A.D."/>
            <person name="Gui C."/>
            <person name="Meng S."/>
            <person name="Li G."/>
            <person name="Viehrig K."/>
            <person name="Ye F."/>
            <person name="Su P."/>
            <person name="Kiefer A.F."/>
            <person name="Nichols A."/>
            <person name="Cepeda A.J."/>
            <person name="Yan W."/>
            <person name="Fan B."/>
            <person name="Jiang Y."/>
            <person name="Adhikari A."/>
            <person name="Zheng C.-J."/>
            <person name="Schuster L."/>
            <person name="Cowan T.M."/>
            <person name="Smanski M.J."/>
            <person name="Chevrette M.G."/>
            <person name="De Carvalho L.P.S."/>
            <person name="Shen B."/>
        </authorList>
    </citation>
    <scope>NUCLEOTIDE SEQUENCE [LARGE SCALE GENOMIC DNA]</scope>
    <source>
        <strain evidence="6 7">NPDC050100</strain>
    </source>
</reference>
<dbReference type="CDD" id="cd03257">
    <property type="entry name" value="ABC_NikE_OppD_transporters"/>
    <property type="match status" value="1"/>
</dbReference>
<dbReference type="InterPro" id="IPR050319">
    <property type="entry name" value="ABC_transp_ATP-bind"/>
</dbReference>
<feature type="domain" description="ABC transporter" evidence="5">
    <location>
        <begin position="4"/>
        <end position="247"/>
    </location>
</feature>
<dbReference type="SUPFAM" id="SSF52540">
    <property type="entry name" value="P-loop containing nucleoside triphosphate hydrolases"/>
    <property type="match status" value="1"/>
</dbReference>
<comment type="caution">
    <text evidence="6">The sequence shown here is derived from an EMBL/GenBank/DDBJ whole genome shotgun (WGS) entry which is preliminary data.</text>
</comment>
<organism evidence="6 7">
    <name type="scientific">Microtetraspora glauca</name>
    <dbReference type="NCBI Taxonomy" id="1996"/>
    <lineage>
        <taxon>Bacteria</taxon>
        <taxon>Bacillati</taxon>
        <taxon>Actinomycetota</taxon>
        <taxon>Actinomycetes</taxon>
        <taxon>Streptosporangiales</taxon>
        <taxon>Streptosporangiaceae</taxon>
        <taxon>Microtetraspora</taxon>
    </lineage>
</organism>
<evidence type="ECO:0000256" key="2">
    <source>
        <dbReference type="ARBA" id="ARBA00022448"/>
    </source>
</evidence>
<dbReference type="PROSITE" id="PS50893">
    <property type="entry name" value="ABC_TRANSPORTER_2"/>
    <property type="match status" value="1"/>
</dbReference>
<evidence type="ECO:0000313" key="7">
    <source>
        <dbReference type="Proteomes" id="UP001551675"/>
    </source>
</evidence>
<dbReference type="Proteomes" id="UP001551675">
    <property type="component" value="Unassembled WGS sequence"/>
</dbReference>
<dbReference type="InterPro" id="IPR003593">
    <property type="entry name" value="AAA+_ATPase"/>
</dbReference>
<gene>
    <name evidence="6" type="ORF">AB0I59_20375</name>
</gene>
<dbReference type="RefSeq" id="WP_061259799.1">
    <property type="nucleotide sequence ID" value="NZ_JBFALK010000011.1"/>
</dbReference>
<evidence type="ECO:0000259" key="5">
    <source>
        <dbReference type="PROSITE" id="PS50893"/>
    </source>
</evidence>